<accession>A0A5C3NQK8</accession>
<feature type="compositionally biased region" description="Basic and acidic residues" evidence="1">
    <location>
        <begin position="125"/>
        <end position="136"/>
    </location>
</feature>
<gene>
    <name evidence="2" type="ORF">K466DRAFT_592277</name>
</gene>
<feature type="compositionally biased region" description="Low complexity" evidence="1">
    <location>
        <begin position="80"/>
        <end position="124"/>
    </location>
</feature>
<sequence>MSRPNGPYPVCIPKSHKRPTAAYRAALRMEAFRSLDDDVPEECIYVPPDEPGMDDGPQRISSFAQRFAHLPLSTVVSAPQPAATQASATQASATQASATQASATQSSATQVSATQSSATQSPATSHRDASGNDVHADKRRRVSFGRPCRALSRYVIAGRGDACSRSAGIYLFARACTISA</sequence>
<feature type="region of interest" description="Disordered" evidence="1">
    <location>
        <begin position="80"/>
        <end position="140"/>
    </location>
</feature>
<name>A0A5C3NQK8_9APHY</name>
<evidence type="ECO:0000313" key="2">
    <source>
        <dbReference type="EMBL" id="TFK79664.1"/>
    </source>
</evidence>
<proteinExistence type="predicted"/>
<evidence type="ECO:0000256" key="1">
    <source>
        <dbReference type="SAM" id="MobiDB-lite"/>
    </source>
</evidence>
<keyword evidence="3" id="KW-1185">Reference proteome</keyword>
<evidence type="ECO:0000313" key="3">
    <source>
        <dbReference type="Proteomes" id="UP000308197"/>
    </source>
</evidence>
<dbReference type="EMBL" id="ML211967">
    <property type="protein sequence ID" value="TFK79664.1"/>
    <property type="molecule type" value="Genomic_DNA"/>
</dbReference>
<reference evidence="2 3" key="1">
    <citation type="journal article" date="2019" name="Nat. Ecol. Evol.">
        <title>Megaphylogeny resolves global patterns of mushroom evolution.</title>
        <authorList>
            <person name="Varga T."/>
            <person name="Krizsan K."/>
            <person name="Foldi C."/>
            <person name="Dima B."/>
            <person name="Sanchez-Garcia M."/>
            <person name="Sanchez-Ramirez S."/>
            <person name="Szollosi G.J."/>
            <person name="Szarkandi J.G."/>
            <person name="Papp V."/>
            <person name="Albert L."/>
            <person name="Andreopoulos W."/>
            <person name="Angelini C."/>
            <person name="Antonin V."/>
            <person name="Barry K.W."/>
            <person name="Bougher N.L."/>
            <person name="Buchanan P."/>
            <person name="Buyck B."/>
            <person name="Bense V."/>
            <person name="Catcheside P."/>
            <person name="Chovatia M."/>
            <person name="Cooper J."/>
            <person name="Damon W."/>
            <person name="Desjardin D."/>
            <person name="Finy P."/>
            <person name="Geml J."/>
            <person name="Haridas S."/>
            <person name="Hughes K."/>
            <person name="Justo A."/>
            <person name="Karasinski D."/>
            <person name="Kautmanova I."/>
            <person name="Kiss B."/>
            <person name="Kocsube S."/>
            <person name="Kotiranta H."/>
            <person name="LaButti K.M."/>
            <person name="Lechner B.E."/>
            <person name="Liimatainen K."/>
            <person name="Lipzen A."/>
            <person name="Lukacs Z."/>
            <person name="Mihaltcheva S."/>
            <person name="Morgado L.N."/>
            <person name="Niskanen T."/>
            <person name="Noordeloos M.E."/>
            <person name="Ohm R.A."/>
            <person name="Ortiz-Santana B."/>
            <person name="Ovrebo C."/>
            <person name="Racz N."/>
            <person name="Riley R."/>
            <person name="Savchenko A."/>
            <person name="Shiryaev A."/>
            <person name="Soop K."/>
            <person name="Spirin V."/>
            <person name="Szebenyi C."/>
            <person name="Tomsovsky M."/>
            <person name="Tulloss R.E."/>
            <person name="Uehling J."/>
            <person name="Grigoriev I.V."/>
            <person name="Vagvolgyi C."/>
            <person name="Papp T."/>
            <person name="Martin F.M."/>
            <person name="Miettinen O."/>
            <person name="Hibbett D.S."/>
            <person name="Nagy L.G."/>
        </authorList>
    </citation>
    <scope>NUCLEOTIDE SEQUENCE [LARGE SCALE GENOMIC DNA]</scope>
    <source>
        <strain evidence="2 3">HHB13444</strain>
    </source>
</reference>
<dbReference type="AlphaFoldDB" id="A0A5C3NQK8"/>
<protein>
    <submittedName>
        <fullName evidence="2">Uncharacterized protein</fullName>
    </submittedName>
</protein>
<dbReference type="InParanoid" id="A0A5C3NQK8"/>
<dbReference type="Proteomes" id="UP000308197">
    <property type="component" value="Unassembled WGS sequence"/>
</dbReference>
<organism evidence="2 3">
    <name type="scientific">Polyporus arcularius HHB13444</name>
    <dbReference type="NCBI Taxonomy" id="1314778"/>
    <lineage>
        <taxon>Eukaryota</taxon>
        <taxon>Fungi</taxon>
        <taxon>Dikarya</taxon>
        <taxon>Basidiomycota</taxon>
        <taxon>Agaricomycotina</taxon>
        <taxon>Agaricomycetes</taxon>
        <taxon>Polyporales</taxon>
        <taxon>Polyporaceae</taxon>
        <taxon>Polyporus</taxon>
    </lineage>
</organism>